<name>A0A1X2HC16_SYNRA</name>
<reference evidence="3 4" key="1">
    <citation type="submission" date="2016-07" db="EMBL/GenBank/DDBJ databases">
        <title>Pervasive Adenine N6-methylation of Active Genes in Fungi.</title>
        <authorList>
            <consortium name="DOE Joint Genome Institute"/>
            <person name="Mondo S.J."/>
            <person name="Dannebaum R.O."/>
            <person name="Kuo R.C."/>
            <person name="Labutti K."/>
            <person name="Haridas S."/>
            <person name="Kuo A."/>
            <person name="Salamov A."/>
            <person name="Ahrendt S.R."/>
            <person name="Lipzen A."/>
            <person name="Sullivan W."/>
            <person name="Andreopoulos W.B."/>
            <person name="Clum A."/>
            <person name="Lindquist E."/>
            <person name="Daum C."/>
            <person name="Ramamoorthy G.K."/>
            <person name="Gryganskyi A."/>
            <person name="Culley D."/>
            <person name="Magnuson J.K."/>
            <person name="James T.Y."/>
            <person name="O'Malley M.A."/>
            <person name="Stajich J.E."/>
            <person name="Spatafora J.W."/>
            <person name="Visel A."/>
            <person name="Grigoriev I.V."/>
        </authorList>
    </citation>
    <scope>NUCLEOTIDE SEQUENCE [LARGE SCALE GENOMIC DNA]</scope>
    <source>
        <strain evidence="3 4">NRRL 2496</strain>
    </source>
</reference>
<keyword evidence="4" id="KW-1185">Reference proteome</keyword>
<dbReference type="GO" id="GO:0034657">
    <property type="term" value="C:GID complex"/>
    <property type="evidence" value="ECO:0007669"/>
    <property type="project" value="TreeGrafter"/>
</dbReference>
<dbReference type="STRING" id="13706.A0A1X2HC16"/>
<accession>A0A1X2HC16</accession>
<organism evidence="3 4">
    <name type="scientific">Syncephalastrum racemosum</name>
    <name type="common">Filamentous fungus</name>
    <dbReference type="NCBI Taxonomy" id="13706"/>
    <lineage>
        <taxon>Eukaryota</taxon>
        <taxon>Fungi</taxon>
        <taxon>Fungi incertae sedis</taxon>
        <taxon>Mucoromycota</taxon>
        <taxon>Mucoromycotina</taxon>
        <taxon>Mucoromycetes</taxon>
        <taxon>Mucorales</taxon>
        <taxon>Syncephalastraceae</taxon>
        <taxon>Syncephalastrum</taxon>
    </lineage>
</organism>
<evidence type="ECO:0000256" key="1">
    <source>
        <dbReference type="ARBA" id="ARBA00061469"/>
    </source>
</evidence>
<evidence type="ECO:0000313" key="3">
    <source>
        <dbReference type="EMBL" id="ORY96341.1"/>
    </source>
</evidence>
<proteinExistence type="inferred from homology"/>
<evidence type="ECO:0000313" key="4">
    <source>
        <dbReference type="Proteomes" id="UP000242180"/>
    </source>
</evidence>
<dbReference type="FunCoup" id="A0A1X2HC16">
    <property type="interactions" value="288"/>
</dbReference>
<sequence length="301" mass="34731">MPIPSTAASPVSAPEDIPAAMSPSSCDIVADPPASFTKHVKRVPGQELIKDGPLNAQRMRGHSPLPEDEQKEEEDDSASKTATIKKQKRIPSLTSRTEDEMWVDISDRRLPGSSLGSLYGGSRFQGIQECGQTSYEVVVDIQHVDIKESTMSGYLNIKGLTTEFPELTTFFEGEIIGPKYSFLTRKWQAEQRIDASHWEKFPSFHCYKDIFNDDDFVYDPLDKDFIYMRWKEHFLVPDHRVDNIEGASFAGFYYICYRRSTNEISGFYFYRDNRDWVDRARYQELKLKHVPQRSFGSFEFR</sequence>
<comment type="similarity">
    <text evidence="1">Belongs to the GID4/VID24 family.</text>
</comment>
<comment type="caution">
    <text evidence="3">The sequence shown here is derived from an EMBL/GenBank/DDBJ whole genome shotgun (WGS) entry which is preliminary data.</text>
</comment>
<feature type="region of interest" description="Disordered" evidence="2">
    <location>
        <begin position="1"/>
        <end position="91"/>
    </location>
</feature>
<dbReference type="AlphaFoldDB" id="A0A1X2HC16"/>
<dbReference type="OMA" id="HNDHEDD"/>
<dbReference type="InParanoid" id="A0A1X2HC16"/>
<dbReference type="GO" id="GO:0007039">
    <property type="term" value="P:protein catabolic process in the vacuole"/>
    <property type="evidence" value="ECO:0007669"/>
    <property type="project" value="TreeGrafter"/>
</dbReference>
<dbReference type="PANTHER" id="PTHR14534:SF3">
    <property type="entry name" value="GID COMPLEX SUBUNIT 4 HOMOLOG"/>
    <property type="match status" value="1"/>
</dbReference>
<evidence type="ECO:0000256" key="2">
    <source>
        <dbReference type="SAM" id="MobiDB-lite"/>
    </source>
</evidence>
<dbReference type="GO" id="GO:0005773">
    <property type="term" value="C:vacuole"/>
    <property type="evidence" value="ECO:0007669"/>
    <property type="project" value="GOC"/>
</dbReference>
<dbReference type="GO" id="GO:0045721">
    <property type="term" value="P:negative regulation of gluconeogenesis"/>
    <property type="evidence" value="ECO:0007669"/>
    <property type="project" value="TreeGrafter"/>
</dbReference>
<protein>
    <submittedName>
        <fullName evidence="3">Vacuolar import and degradation protein-domain-containing protein</fullName>
    </submittedName>
</protein>
<dbReference type="InterPro" id="IPR018618">
    <property type="entry name" value="GID4/10-like"/>
</dbReference>
<dbReference type="Pfam" id="PF09783">
    <property type="entry name" value="Vac_ImportDeg"/>
    <property type="match status" value="1"/>
</dbReference>
<dbReference type="PANTHER" id="PTHR14534">
    <property type="entry name" value="VACUOLAR IMPORT AND DEGRADATION PROTEIN 24"/>
    <property type="match status" value="1"/>
</dbReference>
<dbReference type="GO" id="GO:0006623">
    <property type="term" value="P:protein targeting to vacuole"/>
    <property type="evidence" value="ECO:0007669"/>
    <property type="project" value="TreeGrafter"/>
</dbReference>
<dbReference type="OrthoDB" id="62at2759"/>
<feature type="compositionally biased region" description="Acidic residues" evidence="2">
    <location>
        <begin position="66"/>
        <end position="76"/>
    </location>
</feature>
<dbReference type="EMBL" id="MCGN01000005">
    <property type="protein sequence ID" value="ORY96341.1"/>
    <property type="molecule type" value="Genomic_DNA"/>
</dbReference>
<dbReference type="Proteomes" id="UP000242180">
    <property type="component" value="Unassembled WGS sequence"/>
</dbReference>
<dbReference type="GO" id="GO:0043161">
    <property type="term" value="P:proteasome-mediated ubiquitin-dependent protein catabolic process"/>
    <property type="evidence" value="ECO:0007669"/>
    <property type="project" value="TreeGrafter"/>
</dbReference>
<gene>
    <name evidence="3" type="ORF">BCR43DRAFT_491527</name>
</gene>